<name>A0ABN1LIV4_9ALTE</name>
<evidence type="ECO:0000313" key="2">
    <source>
        <dbReference type="EMBL" id="GAA0856611.1"/>
    </source>
</evidence>
<accession>A0ABN1LIV4</accession>
<comment type="caution">
    <text evidence="2">The sequence shown here is derived from an EMBL/GenBank/DDBJ whole genome shotgun (WGS) entry which is preliminary data.</text>
</comment>
<keyword evidence="3" id="KW-1185">Reference proteome</keyword>
<sequence length="56" mass="6673">MVLTKEEFIEMLRKCFEENYYICPFSRMILPKAEQAHARPKQPNTRVSEAISRINN</sequence>
<feature type="compositionally biased region" description="Polar residues" evidence="1">
    <location>
        <begin position="42"/>
        <end position="56"/>
    </location>
</feature>
<feature type="region of interest" description="Disordered" evidence="1">
    <location>
        <begin position="35"/>
        <end position="56"/>
    </location>
</feature>
<evidence type="ECO:0000256" key="1">
    <source>
        <dbReference type="SAM" id="MobiDB-lite"/>
    </source>
</evidence>
<reference evidence="2 3" key="1">
    <citation type="journal article" date="2019" name="Int. J. Syst. Evol. Microbiol.">
        <title>The Global Catalogue of Microorganisms (GCM) 10K type strain sequencing project: providing services to taxonomists for standard genome sequencing and annotation.</title>
        <authorList>
            <consortium name="The Broad Institute Genomics Platform"/>
            <consortium name="The Broad Institute Genome Sequencing Center for Infectious Disease"/>
            <person name="Wu L."/>
            <person name="Ma J."/>
        </authorList>
    </citation>
    <scope>NUCLEOTIDE SEQUENCE [LARGE SCALE GENOMIC DNA]</scope>
    <source>
        <strain evidence="2 3">JCM 15896</strain>
    </source>
</reference>
<proteinExistence type="predicted"/>
<dbReference type="Proteomes" id="UP001500359">
    <property type="component" value="Unassembled WGS sequence"/>
</dbReference>
<protein>
    <submittedName>
        <fullName evidence="2">Uncharacterized protein</fullName>
    </submittedName>
</protein>
<gene>
    <name evidence="2" type="ORF">GCM10009114_19240</name>
</gene>
<evidence type="ECO:0000313" key="3">
    <source>
        <dbReference type="Proteomes" id="UP001500359"/>
    </source>
</evidence>
<organism evidence="2 3">
    <name type="scientific">Aliiglaciecola litoralis</name>
    <dbReference type="NCBI Taxonomy" id="582857"/>
    <lineage>
        <taxon>Bacteria</taxon>
        <taxon>Pseudomonadati</taxon>
        <taxon>Pseudomonadota</taxon>
        <taxon>Gammaproteobacteria</taxon>
        <taxon>Alteromonadales</taxon>
        <taxon>Alteromonadaceae</taxon>
        <taxon>Aliiglaciecola</taxon>
    </lineage>
</organism>
<dbReference type="EMBL" id="BAAAFD010000004">
    <property type="protein sequence ID" value="GAA0856611.1"/>
    <property type="molecule type" value="Genomic_DNA"/>
</dbReference>